<dbReference type="SFLD" id="SFLDG01135">
    <property type="entry name" value="C1.5.6:_HAD__Beta-PGM__Phospha"/>
    <property type="match status" value="1"/>
</dbReference>
<dbReference type="Pfam" id="PF13419">
    <property type="entry name" value="HAD_2"/>
    <property type="match status" value="1"/>
</dbReference>
<dbReference type="EMBL" id="VZPO01000012">
    <property type="protein sequence ID" value="KAB0499316.1"/>
    <property type="molecule type" value="Genomic_DNA"/>
</dbReference>
<organism evidence="7 8">
    <name type="scientific">Pseudomonas lini</name>
    <dbReference type="NCBI Taxonomy" id="163011"/>
    <lineage>
        <taxon>Bacteria</taxon>
        <taxon>Pseudomonadati</taxon>
        <taxon>Pseudomonadota</taxon>
        <taxon>Gammaproteobacteria</taxon>
        <taxon>Pseudomonadales</taxon>
        <taxon>Pseudomonadaceae</taxon>
        <taxon>Pseudomonas</taxon>
    </lineage>
</organism>
<dbReference type="PANTHER" id="PTHR46193:SF18">
    <property type="entry name" value="HEXITOL PHOSPHATASE B"/>
    <property type="match status" value="1"/>
</dbReference>
<dbReference type="PANTHER" id="PTHR46193">
    <property type="entry name" value="6-PHOSPHOGLUCONATE PHOSPHATASE"/>
    <property type="match status" value="1"/>
</dbReference>
<dbReference type="InterPro" id="IPR041492">
    <property type="entry name" value="HAD_2"/>
</dbReference>
<dbReference type="InterPro" id="IPR036412">
    <property type="entry name" value="HAD-like_sf"/>
</dbReference>
<keyword evidence="6" id="KW-0378">Hydrolase</keyword>
<keyword evidence="4" id="KW-0460">Magnesium</keyword>
<dbReference type="SFLD" id="SFLDS00003">
    <property type="entry name" value="Haloacid_Dehalogenase"/>
    <property type="match status" value="1"/>
</dbReference>
<evidence type="ECO:0000313" key="7">
    <source>
        <dbReference type="EMBL" id="SDS24934.1"/>
    </source>
</evidence>
<dbReference type="Gene3D" id="3.40.50.1000">
    <property type="entry name" value="HAD superfamily/HAD-like"/>
    <property type="match status" value="1"/>
</dbReference>
<evidence type="ECO:0000256" key="2">
    <source>
        <dbReference type="ARBA" id="ARBA00006171"/>
    </source>
</evidence>
<dbReference type="InterPro" id="IPR023214">
    <property type="entry name" value="HAD_sf"/>
</dbReference>
<dbReference type="Proteomes" id="UP000182814">
    <property type="component" value="Chromosome I"/>
</dbReference>
<dbReference type="GO" id="GO:0046872">
    <property type="term" value="F:metal ion binding"/>
    <property type="evidence" value="ECO:0007669"/>
    <property type="project" value="UniProtKB-KW"/>
</dbReference>
<dbReference type="SUPFAM" id="SSF56784">
    <property type="entry name" value="HAD-like"/>
    <property type="match status" value="1"/>
</dbReference>
<protein>
    <submittedName>
        <fullName evidence="6">HAD-IA family hydrolase</fullName>
    </submittedName>
    <submittedName>
        <fullName evidence="7">Haloacid dehalogenase superfamily, subfamily IA, variant 3 with third motif having DD or ED</fullName>
    </submittedName>
</protein>
<evidence type="ECO:0000256" key="1">
    <source>
        <dbReference type="ARBA" id="ARBA00001946"/>
    </source>
</evidence>
<evidence type="ECO:0000313" key="9">
    <source>
        <dbReference type="Proteomes" id="UP000434925"/>
    </source>
</evidence>
<dbReference type="AlphaFoldDB" id="A0A0J6H3Z3"/>
<keyword evidence="3" id="KW-0479">Metal-binding</keyword>
<dbReference type="EMBL" id="LT629746">
    <property type="protein sequence ID" value="SDS24934.1"/>
    <property type="molecule type" value="Genomic_DNA"/>
</dbReference>
<dbReference type="PATRIC" id="fig|163011.3.peg.413"/>
<comment type="similarity">
    <text evidence="2">Belongs to the HAD-like hydrolase superfamily. CbbY/CbbZ/Gph/YieH family.</text>
</comment>
<proteinExistence type="inferred from homology"/>
<reference evidence="7" key="2">
    <citation type="submission" date="2016-10" db="EMBL/GenBank/DDBJ databases">
        <authorList>
            <person name="de Groot N.N."/>
        </authorList>
    </citation>
    <scope>NUCLEOTIDE SEQUENCE [LARGE SCALE GENOMIC DNA]</scope>
    <source>
        <strain evidence="7">BS3782</strain>
    </source>
</reference>
<name>A0A0J6H3Z3_9PSED</name>
<gene>
    <name evidence="6" type="ORF">F7R14_26290</name>
    <name evidence="7" type="ORF">SAMN04490191_1036</name>
</gene>
<reference evidence="6 9" key="3">
    <citation type="submission" date="2019-09" db="EMBL/GenBank/DDBJ databases">
        <title>Draft genome sequences of 48 bacterial type strains from the CCUG.</title>
        <authorList>
            <person name="Tunovic T."/>
            <person name="Pineiro-Iglesias B."/>
            <person name="Unosson C."/>
            <person name="Inganas E."/>
            <person name="Ohlen M."/>
            <person name="Cardew S."/>
            <person name="Jensie-Markopoulos S."/>
            <person name="Salva-Serra F."/>
            <person name="Jaen-Luchoro D."/>
            <person name="Karlsson R."/>
            <person name="Svensson-Stadler L."/>
            <person name="Chun J."/>
            <person name="Moore E."/>
        </authorList>
    </citation>
    <scope>NUCLEOTIDE SEQUENCE [LARGE SCALE GENOMIC DNA]</scope>
    <source>
        <strain evidence="6 9">CCUG 51522</strain>
    </source>
</reference>
<evidence type="ECO:0000256" key="4">
    <source>
        <dbReference type="ARBA" id="ARBA00022842"/>
    </source>
</evidence>
<dbReference type="GO" id="GO:0016787">
    <property type="term" value="F:hydrolase activity"/>
    <property type="evidence" value="ECO:0007669"/>
    <property type="project" value="UniProtKB-KW"/>
</dbReference>
<dbReference type="Proteomes" id="UP000434925">
    <property type="component" value="Unassembled WGS sequence"/>
</dbReference>
<evidence type="ECO:0000256" key="3">
    <source>
        <dbReference type="ARBA" id="ARBA00022723"/>
    </source>
</evidence>
<evidence type="ECO:0000313" key="8">
    <source>
        <dbReference type="Proteomes" id="UP000182814"/>
    </source>
</evidence>
<comment type="cofactor">
    <cofactor evidence="1">
        <name>Mg(2+)</name>
        <dbReference type="ChEBI" id="CHEBI:18420"/>
    </cofactor>
</comment>
<dbReference type="CDD" id="cd07505">
    <property type="entry name" value="HAD_BPGM-like"/>
    <property type="match status" value="1"/>
</dbReference>
<keyword evidence="5" id="KW-0119">Carbohydrate metabolism</keyword>
<evidence type="ECO:0000256" key="5">
    <source>
        <dbReference type="ARBA" id="ARBA00023277"/>
    </source>
</evidence>
<dbReference type="InterPro" id="IPR006439">
    <property type="entry name" value="HAD-SF_hydro_IA"/>
</dbReference>
<evidence type="ECO:0000313" key="6">
    <source>
        <dbReference type="EMBL" id="KAB0499316.1"/>
    </source>
</evidence>
<dbReference type="RefSeq" id="WP_082157886.1">
    <property type="nucleotide sequence ID" value="NZ_JYLB01000011.1"/>
</dbReference>
<dbReference type="InterPro" id="IPR051600">
    <property type="entry name" value="Beta-PGM-like"/>
</dbReference>
<dbReference type="Gene3D" id="1.10.150.240">
    <property type="entry name" value="Putative phosphatase, domain 2"/>
    <property type="match status" value="1"/>
</dbReference>
<accession>A0A0J6H3Z3</accession>
<dbReference type="SFLD" id="SFLDG01129">
    <property type="entry name" value="C1.5:_HAD__Beta-PGM__Phosphata"/>
    <property type="match status" value="1"/>
</dbReference>
<dbReference type="NCBIfam" id="TIGR01509">
    <property type="entry name" value="HAD-SF-IA-v3"/>
    <property type="match status" value="1"/>
</dbReference>
<reference evidence="8" key="1">
    <citation type="submission" date="2016-10" db="EMBL/GenBank/DDBJ databases">
        <authorList>
            <person name="Varghese N."/>
            <person name="Submissions S."/>
        </authorList>
    </citation>
    <scope>NUCLEOTIDE SEQUENCE [LARGE SCALE GENOMIC DNA]</scope>
    <source>
        <strain evidence="8">BS3782</strain>
    </source>
</reference>
<keyword evidence="8" id="KW-1185">Reference proteome</keyword>
<dbReference type="InterPro" id="IPR023198">
    <property type="entry name" value="PGP-like_dom2"/>
</dbReference>
<sequence>MVISALLFDLDGTLIDTDELHLNAYNQLLARWDRSMDISYYKAKVMGFPDDMIFGGLFPDMPVEQYAALAAEKERMFRDQLGETHPVPGVLRILDYADAANIPVAVVTNAPRENAAAMLSGMGIANRFKTLVIGGELARGKPHPMPYLTALEILGVGAGDAIAFEDSLAGVQSASAAGIHTFGMLAGLQENQLREAGARSIIRDFNDAALWDWIKPVS</sequence>